<proteinExistence type="predicted"/>
<name>A0A2M7QDK5_9BACT</name>
<protein>
    <recommendedName>
        <fullName evidence="3">Dephospho-CoA kinase</fullName>
    </recommendedName>
</protein>
<comment type="caution">
    <text evidence="1">The sequence shown here is derived from an EMBL/GenBank/DDBJ whole genome shotgun (WGS) entry which is preliminary data.</text>
</comment>
<evidence type="ECO:0008006" key="3">
    <source>
        <dbReference type="Google" id="ProtNLM"/>
    </source>
</evidence>
<dbReference type="EMBL" id="PFLF01000036">
    <property type="protein sequence ID" value="PIY69305.1"/>
    <property type="molecule type" value="Genomic_DNA"/>
</dbReference>
<dbReference type="PANTHER" id="PTHR41930">
    <property type="entry name" value="UPF0200 PROTEIN MJ1399"/>
    <property type="match status" value="1"/>
</dbReference>
<dbReference type="PANTHER" id="PTHR41930:SF1">
    <property type="entry name" value="DEPHOSPHO-COA KINASE"/>
    <property type="match status" value="1"/>
</dbReference>
<dbReference type="AlphaFoldDB" id="A0A2M7QDK5"/>
<dbReference type="InterPro" id="IPR027417">
    <property type="entry name" value="P-loop_NTPase"/>
</dbReference>
<evidence type="ECO:0000313" key="1">
    <source>
        <dbReference type="EMBL" id="PIY69305.1"/>
    </source>
</evidence>
<accession>A0A2M7QDK5</accession>
<gene>
    <name evidence="1" type="ORF">COY90_01445</name>
</gene>
<organism evidence="1 2">
    <name type="scientific">Candidatus Roizmanbacteria bacterium CG_4_10_14_0_8_um_filter_39_9</name>
    <dbReference type="NCBI Taxonomy" id="1974829"/>
    <lineage>
        <taxon>Bacteria</taxon>
        <taxon>Candidatus Roizmaniibacteriota</taxon>
    </lineage>
</organism>
<dbReference type="Proteomes" id="UP000230108">
    <property type="component" value="Unassembled WGS sequence"/>
</dbReference>
<reference evidence="2" key="1">
    <citation type="submission" date="2017-09" db="EMBL/GenBank/DDBJ databases">
        <title>Depth-based differentiation of microbial function through sediment-hosted aquifers and enrichment of novel symbionts in the deep terrestrial subsurface.</title>
        <authorList>
            <person name="Probst A.J."/>
            <person name="Ladd B."/>
            <person name="Jarett J.K."/>
            <person name="Geller-Mcgrath D.E."/>
            <person name="Sieber C.M.K."/>
            <person name="Emerson J.B."/>
            <person name="Anantharaman K."/>
            <person name="Thomas B.C."/>
            <person name="Malmstrom R."/>
            <person name="Stieglmeier M."/>
            <person name="Klingl A."/>
            <person name="Woyke T."/>
            <person name="Ryan C.M."/>
            <person name="Banfield J.F."/>
        </authorList>
    </citation>
    <scope>NUCLEOTIDE SEQUENCE [LARGE SCALE GENOMIC DNA]</scope>
</reference>
<dbReference type="Gene3D" id="3.40.50.300">
    <property type="entry name" value="P-loop containing nucleotide triphosphate hydrolases"/>
    <property type="match status" value="1"/>
</dbReference>
<evidence type="ECO:0000313" key="2">
    <source>
        <dbReference type="Proteomes" id="UP000230108"/>
    </source>
</evidence>
<sequence length="217" mass="24574">MPKSGKGEASDILEGKGFAHISMSSLLMGQIMKDQRLKAHEINRALMLTSARNYRKTEPGMLARLSMEAISQLHPNTKGAIVDGIRNLGEIETLISMCGERGDELHLLGVKVSDDFEIDCKIRFQRLEANLKQRNDGTFDPPNWEAFKENSRLEWDDPDPAGIHVKPCLDDIQRRSFGRILENGLKKDGTLKEIDEWRHDINEYAASLEGQTHHPEK</sequence>